<evidence type="ECO:0000256" key="1">
    <source>
        <dbReference type="ARBA" id="ARBA00009063"/>
    </source>
</evidence>
<dbReference type="PANTHER" id="PTHR19957:SF411">
    <property type="entry name" value="LD23667P"/>
    <property type="match status" value="1"/>
</dbReference>
<dbReference type="InterPro" id="IPR045242">
    <property type="entry name" value="Syntaxin"/>
</dbReference>
<dbReference type="GO" id="GO:0006886">
    <property type="term" value="P:intracellular protein transport"/>
    <property type="evidence" value="ECO:0007669"/>
    <property type="project" value="TreeGrafter"/>
</dbReference>
<dbReference type="GO" id="GO:0005484">
    <property type="term" value="F:SNAP receptor activity"/>
    <property type="evidence" value="ECO:0007669"/>
    <property type="project" value="TreeGrafter"/>
</dbReference>
<evidence type="ECO:0000313" key="8">
    <source>
        <dbReference type="RefSeq" id="XP_034107544.1"/>
    </source>
</evidence>
<dbReference type="GO" id="GO:0006906">
    <property type="term" value="P:vesicle fusion"/>
    <property type="evidence" value="ECO:0007669"/>
    <property type="project" value="TreeGrafter"/>
</dbReference>
<feature type="transmembrane region" description="Helical" evidence="5">
    <location>
        <begin position="268"/>
        <end position="289"/>
    </location>
</feature>
<comment type="similarity">
    <text evidence="1">Belongs to the syntaxin family.</text>
</comment>
<dbReference type="AlphaFoldDB" id="A0A6P8X8C7"/>
<dbReference type="GO" id="GO:0008021">
    <property type="term" value="C:synaptic vesicle"/>
    <property type="evidence" value="ECO:0007669"/>
    <property type="project" value="TreeGrafter"/>
</dbReference>
<evidence type="ECO:0000256" key="4">
    <source>
        <dbReference type="SAM" id="MobiDB-lite"/>
    </source>
</evidence>
<dbReference type="InterPro" id="IPR010989">
    <property type="entry name" value="SNARE"/>
</dbReference>
<dbReference type="PANTHER" id="PTHR19957">
    <property type="entry name" value="SYNTAXIN"/>
    <property type="match status" value="1"/>
</dbReference>
<keyword evidence="3" id="KW-0175">Coiled coil</keyword>
<dbReference type="CTD" id="36173"/>
<dbReference type="SMART" id="SM00397">
    <property type="entry name" value="t_SNARE"/>
    <property type="match status" value="1"/>
</dbReference>
<dbReference type="FunFam" id="1.20.58.70:FF:000006">
    <property type="entry name" value="Syntaxin 7"/>
    <property type="match status" value="1"/>
</dbReference>
<dbReference type="Gene3D" id="1.20.5.110">
    <property type="match status" value="1"/>
</dbReference>
<accession>A0A6P8X8C7</accession>
<keyword evidence="2" id="KW-0532">Neurotransmitter transport</keyword>
<dbReference type="RefSeq" id="XP_034107545.1">
    <property type="nucleotide sequence ID" value="XM_034251654.2"/>
</dbReference>
<evidence type="ECO:0000259" key="6">
    <source>
        <dbReference type="PROSITE" id="PS50192"/>
    </source>
</evidence>
<name>A0A6P8X8C7_DROAB</name>
<dbReference type="GO" id="GO:0000149">
    <property type="term" value="F:SNARE binding"/>
    <property type="evidence" value="ECO:0007669"/>
    <property type="project" value="TreeGrafter"/>
</dbReference>
<dbReference type="SUPFAM" id="SSF47661">
    <property type="entry name" value="t-snare proteins"/>
    <property type="match status" value="1"/>
</dbReference>
<dbReference type="Pfam" id="PF14523">
    <property type="entry name" value="Syntaxin_2"/>
    <property type="match status" value="1"/>
</dbReference>
<gene>
    <name evidence="8 9" type="primary">LOC117570177</name>
</gene>
<feature type="region of interest" description="Disordered" evidence="4">
    <location>
        <begin position="142"/>
        <end position="169"/>
    </location>
</feature>
<evidence type="ECO:0000256" key="3">
    <source>
        <dbReference type="SAM" id="Coils"/>
    </source>
</evidence>
<dbReference type="GO" id="GO:0048278">
    <property type="term" value="P:vesicle docking"/>
    <property type="evidence" value="ECO:0007669"/>
    <property type="project" value="TreeGrafter"/>
</dbReference>
<dbReference type="Gene3D" id="1.20.58.70">
    <property type="match status" value="1"/>
</dbReference>
<keyword evidence="5" id="KW-0472">Membrane</keyword>
<dbReference type="PROSITE" id="PS50192">
    <property type="entry name" value="T_SNARE"/>
    <property type="match status" value="1"/>
</dbReference>
<dbReference type="GO" id="GO:0031201">
    <property type="term" value="C:SNARE complex"/>
    <property type="evidence" value="ECO:0007669"/>
    <property type="project" value="TreeGrafter"/>
</dbReference>
<dbReference type="Proteomes" id="UP000515160">
    <property type="component" value="Chromosome 3"/>
</dbReference>
<dbReference type="InterPro" id="IPR006011">
    <property type="entry name" value="Syntaxin_N"/>
</dbReference>
<sequence>MDLQHMENGLGGGGGGVGGGGGGLNEIDFQRLAQIIATSIEKVQQNVSTMQRMVNQLNTPQDSPELKKKLHQLMTYTKQLVTDTNNQLKEVDKCKERHLKMQRDRLVDDFTAALTAFQAVQRKTADIERSALHQARAQNYSIAHPPGSTRSSSANGSANNDNGSFFEDNFFNRKSNQQQQQQQIQTQMQEDADLQALEEQERAIRELENNIVGVNEIYKNLGAMVYEQGVTVDSIESQVEQTSIFVSQGTENLRKASSYRNKVRKKKLILAAILFAVLLAIILILVFQFKN</sequence>
<dbReference type="SMART" id="SM00503">
    <property type="entry name" value="SynN"/>
    <property type="match status" value="1"/>
</dbReference>
<keyword evidence="2" id="KW-0813">Transport</keyword>
<keyword evidence="5" id="KW-0812">Transmembrane</keyword>
<evidence type="ECO:0000313" key="9">
    <source>
        <dbReference type="RefSeq" id="XP_034107545.1"/>
    </source>
</evidence>
<feature type="coiled-coil region" evidence="3">
    <location>
        <begin position="190"/>
        <end position="217"/>
    </location>
</feature>
<evidence type="ECO:0000256" key="5">
    <source>
        <dbReference type="SAM" id="Phobius"/>
    </source>
</evidence>
<protein>
    <submittedName>
        <fullName evidence="8 9">Syntaxin-7</fullName>
    </submittedName>
</protein>
<keyword evidence="7" id="KW-1185">Reference proteome</keyword>
<reference evidence="8 9" key="1">
    <citation type="submission" date="2025-04" db="UniProtKB">
        <authorList>
            <consortium name="RefSeq"/>
        </authorList>
    </citation>
    <scope>IDENTIFICATION</scope>
    <source>
        <strain evidence="8 9">15112-1751.03</strain>
        <tissue evidence="8 9">Whole Adult</tissue>
    </source>
</reference>
<organism evidence="7 9">
    <name type="scientific">Drosophila albomicans</name>
    <name type="common">Fruit fly</name>
    <dbReference type="NCBI Taxonomy" id="7291"/>
    <lineage>
        <taxon>Eukaryota</taxon>
        <taxon>Metazoa</taxon>
        <taxon>Ecdysozoa</taxon>
        <taxon>Arthropoda</taxon>
        <taxon>Hexapoda</taxon>
        <taxon>Insecta</taxon>
        <taxon>Pterygota</taxon>
        <taxon>Neoptera</taxon>
        <taxon>Endopterygota</taxon>
        <taxon>Diptera</taxon>
        <taxon>Brachycera</taxon>
        <taxon>Muscomorpha</taxon>
        <taxon>Ephydroidea</taxon>
        <taxon>Drosophilidae</taxon>
        <taxon>Drosophila</taxon>
    </lineage>
</organism>
<dbReference type="RefSeq" id="XP_034107544.1">
    <property type="nucleotide sequence ID" value="XM_034251653.2"/>
</dbReference>
<proteinExistence type="inferred from homology"/>
<feature type="compositionally biased region" description="Low complexity" evidence="4">
    <location>
        <begin position="151"/>
        <end position="164"/>
    </location>
</feature>
<dbReference type="GO" id="GO:0006836">
    <property type="term" value="P:neurotransmitter transport"/>
    <property type="evidence" value="ECO:0007669"/>
    <property type="project" value="UniProtKB-KW"/>
</dbReference>
<evidence type="ECO:0000256" key="2">
    <source>
        <dbReference type="ARBA" id="ARBA00022775"/>
    </source>
</evidence>
<dbReference type="Pfam" id="PF05739">
    <property type="entry name" value="SNARE"/>
    <property type="match status" value="1"/>
</dbReference>
<dbReference type="FunFam" id="1.20.5.110:FF:000088">
    <property type="entry name" value="AGAP005543-PA-like protein"/>
    <property type="match status" value="1"/>
</dbReference>
<dbReference type="GeneID" id="117570177"/>
<evidence type="ECO:0000313" key="7">
    <source>
        <dbReference type="Proteomes" id="UP000515160"/>
    </source>
</evidence>
<dbReference type="InterPro" id="IPR000727">
    <property type="entry name" value="T_SNARE_dom"/>
</dbReference>
<keyword evidence="5" id="KW-1133">Transmembrane helix</keyword>
<dbReference type="OrthoDB" id="364348at2759"/>
<feature type="domain" description="T-SNARE coiled-coil homology" evidence="6">
    <location>
        <begin position="194"/>
        <end position="256"/>
    </location>
</feature>